<protein>
    <recommendedName>
        <fullName evidence="1">Integrase zinc-binding domain-containing protein</fullName>
    </recommendedName>
</protein>
<evidence type="ECO:0000313" key="2">
    <source>
        <dbReference type="EMBL" id="MBW0540869.1"/>
    </source>
</evidence>
<gene>
    <name evidence="2" type="ORF">O181_080584</name>
</gene>
<feature type="domain" description="Integrase zinc-binding" evidence="1">
    <location>
        <begin position="5"/>
        <end position="62"/>
    </location>
</feature>
<comment type="caution">
    <text evidence="2">The sequence shown here is derived from an EMBL/GenBank/DDBJ whole genome shotgun (WGS) entry which is preliminary data.</text>
</comment>
<name>A0A9Q3FKP4_9BASI</name>
<dbReference type="InterPro" id="IPR041588">
    <property type="entry name" value="Integrase_H2C2"/>
</dbReference>
<dbReference type="AlphaFoldDB" id="A0A9Q3FKP4"/>
<dbReference type="Gene3D" id="1.10.340.70">
    <property type="match status" value="1"/>
</dbReference>
<organism evidence="2 3">
    <name type="scientific">Austropuccinia psidii MF-1</name>
    <dbReference type="NCBI Taxonomy" id="1389203"/>
    <lineage>
        <taxon>Eukaryota</taxon>
        <taxon>Fungi</taxon>
        <taxon>Dikarya</taxon>
        <taxon>Basidiomycota</taxon>
        <taxon>Pucciniomycotina</taxon>
        <taxon>Pucciniomycetes</taxon>
        <taxon>Pucciniales</taxon>
        <taxon>Sphaerophragmiaceae</taxon>
        <taxon>Austropuccinia</taxon>
    </lineage>
</organism>
<dbReference type="OrthoDB" id="2273864at2759"/>
<dbReference type="Proteomes" id="UP000765509">
    <property type="component" value="Unassembled WGS sequence"/>
</dbReference>
<dbReference type="EMBL" id="AVOT02045541">
    <property type="protein sequence ID" value="MBW0540869.1"/>
    <property type="molecule type" value="Genomic_DNA"/>
</dbReference>
<accession>A0A9Q3FKP4</accession>
<sequence>MTLTDRALINTILHEFHDDVFPVHPYKYRTLERVKTCSWWQNWRKDVAEDCQACYRCQKANRARGKRFGMMIQIQETKFPWKKAHMDWVTVLPPAGDRSSN</sequence>
<keyword evidence="3" id="KW-1185">Reference proteome</keyword>
<proteinExistence type="predicted"/>
<reference evidence="2" key="1">
    <citation type="submission" date="2021-03" db="EMBL/GenBank/DDBJ databases">
        <title>Draft genome sequence of rust myrtle Austropuccinia psidii MF-1, a brazilian biotype.</title>
        <authorList>
            <person name="Quecine M.C."/>
            <person name="Pachon D.M.R."/>
            <person name="Bonatelli M.L."/>
            <person name="Correr F.H."/>
            <person name="Franceschini L.M."/>
            <person name="Leite T.F."/>
            <person name="Margarido G.R.A."/>
            <person name="Almeida C.A."/>
            <person name="Ferrarezi J.A."/>
            <person name="Labate C.A."/>
        </authorList>
    </citation>
    <scope>NUCLEOTIDE SEQUENCE</scope>
    <source>
        <strain evidence="2">MF-1</strain>
    </source>
</reference>
<evidence type="ECO:0000259" key="1">
    <source>
        <dbReference type="Pfam" id="PF17921"/>
    </source>
</evidence>
<evidence type="ECO:0000313" key="3">
    <source>
        <dbReference type="Proteomes" id="UP000765509"/>
    </source>
</evidence>
<dbReference type="Pfam" id="PF17921">
    <property type="entry name" value="Integrase_H2C2"/>
    <property type="match status" value="1"/>
</dbReference>